<dbReference type="GO" id="GO:0071281">
    <property type="term" value="P:cellular response to iron ion"/>
    <property type="evidence" value="ECO:0007669"/>
    <property type="project" value="TreeGrafter"/>
</dbReference>
<dbReference type="PROSITE" id="PS50983">
    <property type="entry name" value="FE_B12_PBP"/>
    <property type="match status" value="1"/>
</dbReference>
<evidence type="ECO:0000259" key="1">
    <source>
        <dbReference type="PROSITE" id="PS50983"/>
    </source>
</evidence>
<dbReference type="SUPFAM" id="SSF53807">
    <property type="entry name" value="Helical backbone' metal receptor"/>
    <property type="match status" value="1"/>
</dbReference>
<dbReference type="Pfam" id="PF01497">
    <property type="entry name" value="Peripla_BP_2"/>
    <property type="match status" value="1"/>
</dbReference>
<proteinExistence type="predicted"/>
<name>A0A3B0SBY9_9ZZZZ</name>
<dbReference type="PANTHER" id="PTHR30535:SF34">
    <property type="entry name" value="MOLYBDATE-BINDING PROTEIN MOLA"/>
    <property type="match status" value="1"/>
</dbReference>
<dbReference type="InterPro" id="IPR002491">
    <property type="entry name" value="ABC_transptr_periplasmic_BD"/>
</dbReference>
<gene>
    <name evidence="2" type="ORF">MNBD_ALPHA06-1975</name>
</gene>
<organism evidence="2">
    <name type="scientific">hydrothermal vent metagenome</name>
    <dbReference type="NCBI Taxonomy" id="652676"/>
    <lineage>
        <taxon>unclassified sequences</taxon>
        <taxon>metagenomes</taxon>
        <taxon>ecological metagenomes</taxon>
    </lineage>
</organism>
<dbReference type="EMBL" id="UOEE01000343">
    <property type="protein sequence ID" value="VAW02658.1"/>
    <property type="molecule type" value="Genomic_DNA"/>
</dbReference>
<dbReference type="InterPro" id="IPR050902">
    <property type="entry name" value="ABC_Transporter_SBP"/>
</dbReference>
<dbReference type="AlphaFoldDB" id="A0A3B0SBY9"/>
<dbReference type="PANTHER" id="PTHR30535">
    <property type="entry name" value="VITAMIN B12-BINDING PROTEIN"/>
    <property type="match status" value="1"/>
</dbReference>
<accession>A0A3B0SBY9</accession>
<sequence length="272" mass="28879">MLLGALFPTFGLAQTGVVSTSVCADSYVLPLAAPDTIKALSWQAGSALSRAPKQLAKAPRARADAETLLALAPAQIILGPGEAMASTRLSIKRGAQVFALQAKADFPGIRNNISQLSQFLHQQAAGKTLLSDQRSRLEKLQQRTRHRSQKIKVLYLTPTLGTAGENTFVGAAITAAGGINLASEFGISGWGKVPVEHLAGQTPDLILTSFFTDGAPSVYQFRSHHFVLQQLRQNVPQVEIPGALWVCGGPLLINAAEQIADALDNVAKENLP</sequence>
<evidence type="ECO:0000313" key="2">
    <source>
        <dbReference type="EMBL" id="VAW02658.1"/>
    </source>
</evidence>
<feature type="domain" description="Fe/B12 periplasmic-binding" evidence="1">
    <location>
        <begin position="16"/>
        <end position="271"/>
    </location>
</feature>
<reference evidence="2" key="1">
    <citation type="submission" date="2018-06" db="EMBL/GenBank/DDBJ databases">
        <authorList>
            <person name="Zhirakovskaya E."/>
        </authorList>
    </citation>
    <scope>NUCLEOTIDE SEQUENCE</scope>
</reference>
<protein>
    <recommendedName>
        <fullName evidence="1">Fe/B12 periplasmic-binding domain-containing protein</fullName>
    </recommendedName>
</protein>
<dbReference type="Gene3D" id="3.40.50.1980">
    <property type="entry name" value="Nitrogenase molybdenum iron protein domain"/>
    <property type="match status" value="2"/>
</dbReference>